<dbReference type="GO" id="GO:0001228">
    <property type="term" value="F:DNA-binding transcription activator activity, RNA polymerase II-specific"/>
    <property type="evidence" value="ECO:0007669"/>
    <property type="project" value="InterPro"/>
</dbReference>
<comment type="caution">
    <text evidence="5">The sequence shown here is derived from an EMBL/GenBank/DDBJ whole genome shotgun (WGS) entry which is preliminary data.</text>
</comment>
<name>A0A9Q1RM05_9SOLA</name>
<dbReference type="AlphaFoldDB" id="A0A9Q1RM05"/>
<dbReference type="Gene3D" id="1.10.20.10">
    <property type="entry name" value="Histone, subunit A"/>
    <property type="match status" value="1"/>
</dbReference>
<dbReference type="PRINTS" id="PR00615">
    <property type="entry name" value="CCAATSUBUNTA"/>
</dbReference>
<dbReference type="EMBL" id="JAJAGQ010000005">
    <property type="protein sequence ID" value="KAJ8562805.1"/>
    <property type="molecule type" value="Genomic_DNA"/>
</dbReference>
<sequence>MEEETGEGTRRELLDALRVEEEFGKVYIHIASDKCQKEKRKTINGDDLIWALTTLGFEDYVEPLKAYFIRYREKRYSWSARFQYIVCL</sequence>
<evidence type="ECO:0000313" key="6">
    <source>
        <dbReference type="Proteomes" id="UP001152561"/>
    </source>
</evidence>
<comment type="similarity">
    <text evidence="1">Belongs to the NFYB/HAP3 subunit family.</text>
</comment>
<evidence type="ECO:0000259" key="4">
    <source>
        <dbReference type="Pfam" id="PF00808"/>
    </source>
</evidence>
<dbReference type="InterPro" id="IPR009072">
    <property type="entry name" value="Histone-fold"/>
</dbReference>
<dbReference type="InterPro" id="IPR027113">
    <property type="entry name" value="Transc_fact_NFYB/HAP3"/>
</dbReference>
<dbReference type="Pfam" id="PF00808">
    <property type="entry name" value="CBFD_NFYB_HMF"/>
    <property type="match status" value="1"/>
</dbReference>
<dbReference type="SUPFAM" id="SSF47113">
    <property type="entry name" value="Histone-fold"/>
    <property type="match status" value="1"/>
</dbReference>
<evidence type="ECO:0000256" key="1">
    <source>
        <dbReference type="ARBA" id="ARBA00009053"/>
    </source>
</evidence>
<dbReference type="Proteomes" id="UP001152561">
    <property type="component" value="Unassembled WGS sequence"/>
</dbReference>
<feature type="domain" description="Transcription factor CBF/NF-Y/archaeal histone" evidence="4">
    <location>
        <begin position="21"/>
        <end position="52"/>
    </location>
</feature>
<keyword evidence="3" id="KW-0804">Transcription</keyword>
<evidence type="ECO:0000313" key="5">
    <source>
        <dbReference type="EMBL" id="KAJ8562805.1"/>
    </source>
</evidence>
<keyword evidence="2" id="KW-0805">Transcription regulation</keyword>
<evidence type="ECO:0000256" key="3">
    <source>
        <dbReference type="ARBA" id="ARBA00023163"/>
    </source>
</evidence>
<dbReference type="GO" id="GO:0046982">
    <property type="term" value="F:protein heterodimerization activity"/>
    <property type="evidence" value="ECO:0007669"/>
    <property type="project" value="InterPro"/>
</dbReference>
<dbReference type="GO" id="GO:0016602">
    <property type="term" value="C:CCAAT-binding factor complex"/>
    <property type="evidence" value="ECO:0007669"/>
    <property type="project" value="InterPro"/>
</dbReference>
<evidence type="ECO:0000256" key="2">
    <source>
        <dbReference type="ARBA" id="ARBA00023015"/>
    </source>
</evidence>
<keyword evidence="6" id="KW-1185">Reference proteome</keyword>
<dbReference type="InterPro" id="IPR003958">
    <property type="entry name" value="CBFA_NFYB_domain"/>
</dbReference>
<reference evidence="6" key="1">
    <citation type="journal article" date="2023" name="Proc. Natl. Acad. Sci. U.S.A.">
        <title>Genomic and structural basis for evolution of tropane alkaloid biosynthesis.</title>
        <authorList>
            <person name="Wanga Y.-J."/>
            <person name="Taina T."/>
            <person name="Yua J.-Y."/>
            <person name="Lia J."/>
            <person name="Xua B."/>
            <person name="Chenc J."/>
            <person name="D'Auriad J.C."/>
            <person name="Huanga J.-P."/>
            <person name="Huanga S.-X."/>
        </authorList>
    </citation>
    <scope>NUCLEOTIDE SEQUENCE [LARGE SCALE GENOMIC DNA]</scope>
    <source>
        <strain evidence="6">cv. KIB-2019</strain>
    </source>
</reference>
<dbReference type="GO" id="GO:0000978">
    <property type="term" value="F:RNA polymerase II cis-regulatory region sequence-specific DNA binding"/>
    <property type="evidence" value="ECO:0007669"/>
    <property type="project" value="TreeGrafter"/>
</dbReference>
<dbReference type="PANTHER" id="PTHR11064">
    <property type="entry name" value="CCAAT-BINDING TRANSCRIPTION FACTOR-RELATED"/>
    <property type="match status" value="1"/>
</dbReference>
<gene>
    <name evidence="5" type="ORF">K7X08_031257</name>
</gene>
<dbReference type="OrthoDB" id="386949at2759"/>
<dbReference type="PANTHER" id="PTHR11064:SF141">
    <property type="entry name" value="NUCLEAR TRANSCRIPTION FACTOR Y SUBUNIT B-1"/>
    <property type="match status" value="1"/>
</dbReference>
<protein>
    <recommendedName>
        <fullName evidence="4">Transcription factor CBF/NF-Y/archaeal histone domain-containing protein</fullName>
    </recommendedName>
</protein>
<proteinExistence type="inferred from homology"/>
<accession>A0A9Q1RM05</accession>
<organism evidence="5 6">
    <name type="scientific">Anisodus acutangulus</name>
    <dbReference type="NCBI Taxonomy" id="402998"/>
    <lineage>
        <taxon>Eukaryota</taxon>
        <taxon>Viridiplantae</taxon>
        <taxon>Streptophyta</taxon>
        <taxon>Embryophyta</taxon>
        <taxon>Tracheophyta</taxon>
        <taxon>Spermatophyta</taxon>
        <taxon>Magnoliopsida</taxon>
        <taxon>eudicotyledons</taxon>
        <taxon>Gunneridae</taxon>
        <taxon>Pentapetalae</taxon>
        <taxon>asterids</taxon>
        <taxon>lamiids</taxon>
        <taxon>Solanales</taxon>
        <taxon>Solanaceae</taxon>
        <taxon>Solanoideae</taxon>
        <taxon>Hyoscyameae</taxon>
        <taxon>Anisodus</taxon>
    </lineage>
</organism>